<name>A0A164RFH5_9AGAM</name>
<evidence type="ECO:0000313" key="3">
    <source>
        <dbReference type="Proteomes" id="UP000076722"/>
    </source>
</evidence>
<dbReference type="AlphaFoldDB" id="A0A164RFH5"/>
<dbReference type="Proteomes" id="UP000076722">
    <property type="component" value="Unassembled WGS sequence"/>
</dbReference>
<evidence type="ECO:0000313" key="2">
    <source>
        <dbReference type="EMBL" id="KZS90505.1"/>
    </source>
</evidence>
<evidence type="ECO:0000256" key="1">
    <source>
        <dbReference type="SAM" id="MobiDB-lite"/>
    </source>
</evidence>
<proteinExistence type="predicted"/>
<reference evidence="2 3" key="1">
    <citation type="journal article" date="2016" name="Mol. Biol. Evol.">
        <title>Comparative Genomics of Early-Diverging Mushroom-Forming Fungi Provides Insights into the Origins of Lignocellulose Decay Capabilities.</title>
        <authorList>
            <person name="Nagy L.G."/>
            <person name="Riley R."/>
            <person name="Tritt A."/>
            <person name="Adam C."/>
            <person name="Daum C."/>
            <person name="Floudas D."/>
            <person name="Sun H."/>
            <person name="Yadav J.S."/>
            <person name="Pangilinan J."/>
            <person name="Larsson K.H."/>
            <person name="Matsuura K."/>
            <person name="Barry K."/>
            <person name="Labutti K."/>
            <person name="Kuo R."/>
            <person name="Ohm R.A."/>
            <person name="Bhattacharya S.S."/>
            <person name="Shirouzu T."/>
            <person name="Yoshinaga Y."/>
            <person name="Martin F.M."/>
            <person name="Grigoriev I.V."/>
            <person name="Hibbett D.S."/>
        </authorList>
    </citation>
    <scope>NUCLEOTIDE SEQUENCE [LARGE SCALE GENOMIC DNA]</scope>
    <source>
        <strain evidence="2 3">HHB9708</strain>
    </source>
</reference>
<protein>
    <submittedName>
        <fullName evidence="2">Uncharacterized protein</fullName>
    </submittedName>
</protein>
<dbReference type="CDD" id="cd21075">
    <property type="entry name" value="DBD_XPA-like"/>
    <property type="match status" value="1"/>
</dbReference>
<organism evidence="2 3">
    <name type="scientific">Sistotremastrum niveocremeum HHB9708</name>
    <dbReference type="NCBI Taxonomy" id="1314777"/>
    <lineage>
        <taxon>Eukaryota</taxon>
        <taxon>Fungi</taxon>
        <taxon>Dikarya</taxon>
        <taxon>Basidiomycota</taxon>
        <taxon>Agaricomycotina</taxon>
        <taxon>Agaricomycetes</taxon>
        <taxon>Sistotremastrales</taxon>
        <taxon>Sistotremastraceae</taxon>
        <taxon>Sertulicium</taxon>
        <taxon>Sertulicium niveocremeum</taxon>
    </lineage>
</organism>
<feature type="compositionally biased region" description="Pro residues" evidence="1">
    <location>
        <begin position="1"/>
        <end position="11"/>
    </location>
</feature>
<keyword evidence="3" id="KW-1185">Reference proteome</keyword>
<dbReference type="OrthoDB" id="3058642at2759"/>
<sequence>MRHQLPVPPTKSPARTPSTPIVRQDDESKWRKSRIKPTKTLNLSSQINRTKAMALYRLNVEELPNSYDIDYKPVSFARVTEAKTYLYLEVDVERAAWKKNGGPEAFET</sequence>
<gene>
    <name evidence="2" type="ORF">SISNIDRAFT_468568</name>
</gene>
<dbReference type="EMBL" id="KV419421">
    <property type="protein sequence ID" value="KZS90505.1"/>
    <property type="molecule type" value="Genomic_DNA"/>
</dbReference>
<accession>A0A164RFH5</accession>
<feature type="region of interest" description="Disordered" evidence="1">
    <location>
        <begin position="1"/>
        <end position="33"/>
    </location>
</feature>